<organism evidence="2 3">
    <name type="scientific">Neisseria musculi</name>
    <dbReference type="NCBI Taxonomy" id="1815583"/>
    <lineage>
        <taxon>Bacteria</taxon>
        <taxon>Pseudomonadati</taxon>
        <taxon>Pseudomonadota</taxon>
        <taxon>Betaproteobacteria</taxon>
        <taxon>Neisseriales</taxon>
        <taxon>Neisseriaceae</taxon>
        <taxon>Neisseria</taxon>
    </lineage>
</organism>
<name>A0A7H1MFD6_9NEIS</name>
<reference evidence="3" key="1">
    <citation type="submission" date="2020-09" db="EMBL/GenBank/DDBJ databases">
        <title>Complete Genome Sequence of mouse commensal type strain Neisseria musculi.</title>
        <authorList>
            <person name="Thapa E."/>
            <person name="Aluvathingal J."/>
            <person name="Nadendla S."/>
            <person name="Mehta A."/>
            <person name="Tettelin H."/>
            <person name="Weyand N.J."/>
        </authorList>
    </citation>
    <scope>NUCLEOTIDE SEQUENCE [LARGE SCALE GENOMIC DNA]</scope>
    <source>
        <strain evidence="1 3">NW831</strain>
    </source>
</reference>
<reference evidence="2" key="2">
    <citation type="submission" date="2024-06" db="EMBL/GenBank/DDBJ databases">
        <title>Complete Genome Sequence of mouse commensal type strain Neisseria musculi.</title>
        <authorList>
            <person name="Thapa E."/>
            <person name="Aluvathingal J."/>
            <person name="Nadendla S."/>
            <person name="Mehta A."/>
            <person name="Tettelin H."/>
            <person name="Weyand N.J."/>
        </authorList>
    </citation>
    <scope>NUCLEOTIDE SEQUENCE</scope>
    <source>
        <strain evidence="2">NW831</strain>
    </source>
</reference>
<dbReference type="Proteomes" id="UP000516412">
    <property type="component" value="Chromosome"/>
</dbReference>
<evidence type="ECO:0000313" key="1">
    <source>
        <dbReference type="EMBL" id="QNT59610.1"/>
    </source>
</evidence>
<gene>
    <name evidence="1" type="ORF">H7A79_0969</name>
    <name evidence="2" type="ORF">H7A79_2643</name>
</gene>
<evidence type="ECO:0000313" key="2">
    <source>
        <dbReference type="EMBL" id="QNT60351.1"/>
    </source>
</evidence>
<dbReference type="KEGG" id="nmus:H7A79_0969"/>
<protein>
    <submittedName>
        <fullName evidence="2">Uncharacterized protein</fullName>
    </submittedName>
</protein>
<dbReference type="KEGG" id="nmus:H7A79_2643"/>
<dbReference type="EMBL" id="CP060414">
    <property type="protein sequence ID" value="QNT60351.1"/>
    <property type="molecule type" value="Genomic_DNA"/>
</dbReference>
<dbReference type="AlphaFoldDB" id="A0A7H1MFD6"/>
<accession>A0A7H1MFD6</accession>
<dbReference type="EMBL" id="CP060414">
    <property type="protein sequence ID" value="QNT59610.1"/>
    <property type="molecule type" value="Genomic_DNA"/>
</dbReference>
<dbReference type="RefSeq" id="WP_187000598.1">
    <property type="nucleotide sequence ID" value="NZ_CP060414.2"/>
</dbReference>
<proteinExistence type="predicted"/>
<evidence type="ECO:0000313" key="3">
    <source>
        <dbReference type="Proteomes" id="UP000516412"/>
    </source>
</evidence>
<keyword evidence="3" id="KW-1185">Reference proteome</keyword>
<sequence length="76" mass="8597">MSLAYYTVTPEPEIFPKAYIVRVFRESNNDCVCLQTVNFPIRNPDLPNKTLSEADTFGRMTVKKLIDCHVMAKAGS</sequence>